<evidence type="ECO:0000313" key="1">
    <source>
        <dbReference type="EMBL" id="CAG8764314.1"/>
    </source>
</evidence>
<keyword evidence="2" id="KW-1185">Reference proteome</keyword>
<reference evidence="1" key="1">
    <citation type="submission" date="2021-06" db="EMBL/GenBank/DDBJ databases">
        <authorList>
            <person name="Kallberg Y."/>
            <person name="Tangrot J."/>
            <person name="Rosling A."/>
        </authorList>
    </citation>
    <scope>NUCLEOTIDE SEQUENCE</scope>
    <source>
        <strain evidence="1">MA453B</strain>
    </source>
</reference>
<dbReference type="Proteomes" id="UP000789405">
    <property type="component" value="Unassembled WGS sequence"/>
</dbReference>
<gene>
    <name evidence="1" type="ORF">DERYTH_LOCUS18104</name>
</gene>
<dbReference type="AlphaFoldDB" id="A0A9N9J5V5"/>
<sequence>PQDLYQTFCNVYAYYKQASHCNPTPNRQRLFRNNRTNRTNNSNSILSFPSFLQHNVEVHKNAIGQRDAIKKIEVANKKISEYERMYQISTDRSFKKTLNSNILKEKSLINEQEVHLKKLKHYAEAQARLEAKKTRLLQEEGPCHSRASAACHHHHPAKVALASVA</sequence>
<dbReference type="OrthoDB" id="2445638at2759"/>
<proteinExistence type="predicted"/>
<comment type="caution">
    <text evidence="1">The sequence shown here is derived from an EMBL/GenBank/DDBJ whole genome shotgun (WGS) entry which is preliminary data.</text>
</comment>
<name>A0A9N9J5V5_9GLOM</name>
<evidence type="ECO:0000313" key="2">
    <source>
        <dbReference type="Proteomes" id="UP000789405"/>
    </source>
</evidence>
<organism evidence="1 2">
    <name type="scientific">Dentiscutata erythropus</name>
    <dbReference type="NCBI Taxonomy" id="1348616"/>
    <lineage>
        <taxon>Eukaryota</taxon>
        <taxon>Fungi</taxon>
        <taxon>Fungi incertae sedis</taxon>
        <taxon>Mucoromycota</taxon>
        <taxon>Glomeromycotina</taxon>
        <taxon>Glomeromycetes</taxon>
        <taxon>Diversisporales</taxon>
        <taxon>Gigasporaceae</taxon>
        <taxon>Dentiscutata</taxon>
    </lineage>
</organism>
<dbReference type="EMBL" id="CAJVPY010017906">
    <property type="protein sequence ID" value="CAG8764314.1"/>
    <property type="molecule type" value="Genomic_DNA"/>
</dbReference>
<accession>A0A9N9J5V5</accession>
<protein>
    <submittedName>
        <fullName evidence="1">17350_t:CDS:1</fullName>
    </submittedName>
</protein>
<feature type="non-terminal residue" evidence="1">
    <location>
        <position position="165"/>
    </location>
</feature>